<organism evidence="1 2">
    <name type="scientific">Nitrosomonas marina</name>
    <dbReference type="NCBI Taxonomy" id="917"/>
    <lineage>
        <taxon>Bacteria</taxon>
        <taxon>Pseudomonadati</taxon>
        <taxon>Pseudomonadota</taxon>
        <taxon>Betaproteobacteria</taxon>
        <taxon>Nitrosomonadales</taxon>
        <taxon>Nitrosomonadaceae</taxon>
        <taxon>Nitrosomonas</taxon>
    </lineage>
</organism>
<sequence>MIASSATKTQILSFHTVWVETRNGTIVALGTRFIVELSDNTTTLTMLESEAAVHLAESDFTQSGATTITQTLNAGQQVTFSNGWIGDIETIDIRGISDAWKFRHLVVSNIPLPDVLDQLSRYRSGFIRYNRQKLEKMTVSAVLPVDDTDKALHLLTKSFPIQTHTITPWLVVVEPKAK</sequence>
<accession>A0A1H8C4R3</accession>
<dbReference type="GO" id="GO:0016989">
    <property type="term" value="F:sigma factor antagonist activity"/>
    <property type="evidence" value="ECO:0007669"/>
    <property type="project" value="TreeGrafter"/>
</dbReference>
<keyword evidence="1" id="KW-0472">Membrane</keyword>
<dbReference type="EMBL" id="FOCP01000004">
    <property type="protein sequence ID" value="SEM89952.1"/>
    <property type="molecule type" value="Genomic_DNA"/>
</dbReference>
<evidence type="ECO:0000313" key="1">
    <source>
        <dbReference type="EMBL" id="SEM89952.1"/>
    </source>
</evidence>
<dbReference type="PANTHER" id="PTHR30273">
    <property type="entry name" value="PERIPLASMIC SIGNAL SENSOR AND SIGMA FACTOR ACTIVATOR FECR-RELATED"/>
    <property type="match status" value="1"/>
</dbReference>
<reference evidence="1 2" key="1">
    <citation type="submission" date="2016-10" db="EMBL/GenBank/DDBJ databases">
        <authorList>
            <person name="de Groot N.N."/>
        </authorList>
    </citation>
    <scope>NUCLEOTIDE SEQUENCE [LARGE SCALE GENOMIC DNA]</scope>
    <source>
        <strain evidence="1 2">Nm22</strain>
    </source>
</reference>
<dbReference type="OrthoDB" id="1100567at2"/>
<dbReference type="RefSeq" id="WP_090628197.1">
    <property type="nucleotide sequence ID" value="NZ_FOCP01000004.1"/>
</dbReference>
<dbReference type="Proteomes" id="UP000199459">
    <property type="component" value="Unassembled WGS sequence"/>
</dbReference>
<keyword evidence="1" id="KW-0812">Transmembrane</keyword>
<protein>
    <submittedName>
        <fullName evidence="1">Transmembrane sensor</fullName>
    </submittedName>
</protein>
<gene>
    <name evidence="1" type="ORF">SAMN05216325_1041</name>
</gene>
<name>A0A1H8C4R3_9PROT</name>
<dbReference type="AlphaFoldDB" id="A0A1H8C4R3"/>
<proteinExistence type="predicted"/>
<dbReference type="PANTHER" id="PTHR30273:SF2">
    <property type="entry name" value="PROTEIN FECR"/>
    <property type="match status" value="1"/>
</dbReference>
<dbReference type="Gene3D" id="2.60.120.1440">
    <property type="match status" value="1"/>
</dbReference>
<evidence type="ECO:0000313" key="2">
    <source>
        <dbReference type="Proteomes" id="UP000199459"/>
    </source>
</evidence>
<dbReference type="InterPro" id="IPR012373">
    <property type="entry name" value="Ferrdict_sens_TM"/>
</dbReference>